<keyword evidence="10" id="KW-1185">Reference proteome</keyword>
<protein>
    <recommendedName>
        <fullName evidence="8">Gustatory receptor</fullName>
    </recommendedName>
</protein>
<evidence type="ECO:0000256" key="6">
    <source>
        <dbReference type="ARBA" id="ARBA00023170"/>
    </source>
</evidence>
<evidence type="ECO:0000313" key="9">
    <source>
        <dbReference type="EnsemblMetazoa" id="AALFPA23_011476.P16277"/>
    </source>
</evidence>
<keyword evidence="7 8" id="KW-0807">Transducer</keyword>
<dbReference type="RefSeq" id="XP_019551750.3">
    <property type="nucleotide sequence ID" value="XM_019696205.3"/>
</dbReference>
<keyword evidence="6 8" id="KW-0675">Receptor</keyword>
<feature type="transmembrane region" description="Helical" evidence="8">
    <location>
        <begin position="138"/>
        <end position="156"/>
    </location>
</feature>
<organism evidence="9 10">
    <name type="scientific">Aedes albopictus</name>
    <name type="common">Asian tiger mosquito</name>
    <name type="synonym">Stegomyia albopicta</name>
    <dbReference type="NCBI Taxonomy" id="7160"/>
    <lineage>
        <taxon>Eukaryota</taxon>
        <taxon>Metazoa</taxon>
        <taxon>Ecdysozoa</taxon>
        <taxon>Arthropoda</taxon>
        <taxon>Hexapoda</taxon>
        <taxon>Insecta</taxon>
        <taxon>Pterygota</taxon>
        <taxon>Neoptera</taxon>
        <taxon>Endopterygota</taxon>
        <taxon>Diptera</taxon>
        <taxon>Nematocera</taxon>
        <taxon>Culicoidea</taxon>
        <taxon>Culicidae</taxon>
        <taxon>Culicinae</taxon>
        <taxon>Aedini</taxon>
        <taxon>Aedes</taxon>
        <taxon>Stegomyia</taxon>
    </lineage>
</organism>
<reference evidence="9" key="2">
    <citation type="submission" date="2025-05" db="UniProtKB">
        <authorList>
            <consortium name="EnsemblMetazoa"/>
        </authorList>
    </citation>
    <scope>IDENTIFICATION</scope>
    <source>
        <strain evidence="9">Foshan</strain>
    </source>
</reference>
<keyword evidence="5 8" id="KW-0472">Membrane</keyword>
<comment type="caution">
    <text evidence="8">Lacks conserved residue(s) required for the propagation of feature annotation.</text>
</comment>
<keyword evidence="2 8" id="KW-1003">Cell membrane</keyword>
<proteinExistence type="inferred from homology"/>
<comment type="subcellular location">
    <subcellularLocation>
        <location evidence="1 8">Cell membrane</location>
        <topology evidence="1 8">Multi-pass membrane protein</topology>
    </subcellularLocation>
</comment>
<dbReference type="GeneID" id="109421677"/>
<evidence type="ECO:0000256" key="3">
    <source>
        <dbReference type="ARBA" id="ARBA00022692"/>
    </source>
</evidence>
<keyword evidence="4 8" id="KW-1133">Transmembrane helix</keyword>
<name>A0ABM1YRE4_AEDAL</name>
<keyword evidence="3 8" id="KW-0812">Transmembrane</keyword>
<evidence type="ECO:0000256" key="5">
    <source>
        <dbReference type="ARBA" id="ARBA00023136"/>
    </source>
</evidence>
<dbReference type="Proteomes" id="UP000069940">
    <property type="component" value="Unassembled WGS sequence"/>
</dbReference>
<evidence type="ECO:0000256" key="2">
    <source>
        <dbReference type="ARBA" id="ARBA00022475"/>
    </source>
</evidence>
<feature type="transmembrane region" description="Helical" evidence="8">
    <location>
        <begin position="41"/>
        <end position="63"/>
    </location>
</feature>
<comment type="function">
    <text evidence="8">Gustatory receptor which mediates acceptance or avoidance behavior, depending on its substrates.</text>
</comment>
<feature type="transmembrane region" description="Helical" evidence="8">
    <location>
        <begin position="370"/>
        <end position="396"/>
    </location>
</feature>
<accession>A0ABM1YRE4</accession>
<reference evidence="10" key="1">
    <citation type="journal article" date="2015" name="Proc. Natl. Acad. Sci. U.S.A.">
        <title>Genome sequence of the Asian Tiger mosquito, Aedes albopictus, reveals insights into its biology, genetics, and evolution.</title>
        <authorList>
            <person name="Chen X.G."/>
            <person name="Jiang X."/>
            <person name="Gu J."/>
            <person name="Xu M."/>
            <person name="Wu Y."/>
            <person name="Deng Y."/>
            <person name="Zhang C."/>
            <person name="Bonizzoni M."/>
            <person name="Dermauw W."/>
            <person name="Vontas J."/>
            <person name="Armbruster P."/>
            <person name="Huang X."/>
            <person name="Yang Y."/>
            <person name="Zhang H."/>
            <person name="He W."/>
            <person name="Peng H."/>
            <person name="Liu Y."/>
            <person name="Wu K."/>
            <person name="Chen J."/>
            <person name="Lirakis M."/>
            <person name="Topalis P."/>
            <person name="Van Leeuwen T."/>
            <person name="Hall A.B."/>
            <person name="Jiang X."/>
            <person name="Thorpe C."/>
            <person name="Mueller R.L."/>
            <person name="Sun C."/>
            <person name="Waterhouse R.M."/>
            <person name="Yan G."/>
            <person name="Tu Z.J."/>
            <person name="Fang X."/>
            <person name="James A.A."/>
        </authorList>
    </citation>
    <scope>NUCLEOTIDE SEQUENCE [LARGE SCALE GENOMIC DNA]</scope>
    <source>
        <strain evidence="10">Foshan</strain>
    </source>
</reference>
<dbReference type="Pfam" id="PF08395">
    <property type="entry name" value="7tm_7"/>
    <property type="match status" value="1"/>
</dbReference>
<evidence type="ECO:0000256" key="1">
    <source>
        <dbReference type="ARBA" id="ARBA00004651"/>
    </source>
</evidence>
<dbReference type="PANTHER" id="PTHR21143">
    <property type="entry name" value="INVERTEBRATE GUSTATORY RECEPTOR"/>
    <property type="match status" value="1"/>
</dbReference>
<evidence type="ECO:0000313" key="10">
    <source>
        <dbReference type="Proteomes" id="UP000069940"/>
    </source>
</evidence>
<feature type="transmembrane region" description="Helical" evidence="8">
    <location>
        <begin position="75"/>
        <end position="96"/>
    </location>
</feature>
<dbReference type="EnsemblMetazoa" id="AALFPA23_011476.R16277">
    <property type="protein sequence ID" value="AALFPA23_011476.P16277"/>
    <property type="gene ID" value="AALFPA23_011476"/>
</dbReference>
<feature type="transmembrane region" description="Helical" evidence="8">
    <location>
        <begin position="255"/>
        <end position="275"/>
    </location>
</feature>
<dbReference type="InterPro" id="IPR013604">
    <property type="entry name" value="7TM_chemorcpt"/>
</dbReference>
<evidence type="ECO:0000256" key="7">
    <source>
        <dbReference type="ARBA" id="ARBA00023224"/>
    </source>
</evidence>
<comment type="similarity">
    <text evidence="8">Belongs to the insect chemoreceptor superfamily. Gustatory receptor (GR) family.</text>
</comment>
<feature type="transmembrane region" description="Helical" evidence="8">
    <location>
        <begin position="295"/>
        <end position="315"/>
    </location>
</feature>
<dbReference type="PANTHER" id="PTHR21143:SF134">
    <property type="entry name" value="GUSTATORY RECEPTOR"/>
    <property type="match status" value="1"/>
</dbReference>
<sequence>MHTTYQTVFRLKIFVFRLLQVLGIFPLTFDSKRKRFYQSRWNLLMSIVQTIFVVFFLPIPYYILITMVYNITSVLSNTMVILELAINYLVLFSFCLKMLLERGNVVEIFNLFAKIFFSVYSETDCIDENLLKKYLRKVILVDYVLFPITFGMYIPFSIGMEFSYLASWILNSYSVMFILMISNLFQSTTIVTSILYQKLNSRVTAVVRTLHQLNEKELLGSRSHLTKAKIFYKMSSELNHLCYLHRMTTEAVEQMTRILSLPLMITTLFQFFVVLTEAYYNYIYLMNSLLIQNASYGQALSSTLFMLMCLLQFYYSIWFSAHMTKTAETTALLLNEFFFCDVGPCVEQSIETFTLEMLHRDYRVRLYDCFAVDFTLAYSAAATMTSYLILLVQFGLMNY</sequence>
<evidence type="ECO:0000256" key="4">
    <source>
        <dbReference type="ARBA" id="ARBA00022989"/>
    </source>
</evidence>
<evidence type="ECO:0000256" key="8">
    <source>
        <dbReference type="RuleBase" id="RU363108"/>
    </source>
</evidence>